<evidence type="ECO:0000256" key="7">
    <source>
        <dbReference type="ARBA" id="ARBA00023015"/>
    </source>
</evidence>
<dbReference type="EMBL" id="JAODUP010000497">
    <property type="protein sequence ID" value="KAK2148448.1"/>
    <property type="molecule type" value="Genomic_DNA"/>
</dbReference>
<feature type="domain" description="C2H2-type" evidence="13">
    <location>
        <begin position="428"/>
        <end position="455"/>
    </location>
</feature>
<evidence type="ECO:0000313" key="15">
    <source>
        <dbReference type="Proteomes" id="UP001208570"/>
    </source>
</evidence>
<dbReference type="Pfam" id="PF12874">
    <property type="entry name" value="zf-met"/>
    <property type="match status" value="1"/>
</dbReference>
<evidence type="ECO:0000259" key="13">
    <source>
        <dbReference type="PROSITE" id="PS50157"/>
    </source>
</evidence>
<dbReference type="FunFam" id="3.30.160.60:FF:001009">
    <property type="entry name" value="Zinc finger protein 26"/>
    <property type="match status" value="1"/>
</dbReference>
<organism evidence="14 15">
    <name type="scientific">Paralvinella palmiformis</name>
    <dbReference type="NCBI Taxonomy" id="53620"/>
    <lineage>
        <taxon>Eukaryota</taxon>
        <taxon>Metazoa</taxon>
        <taxon>Spiralia</taxon>
        <taxon>Lophotrochozoa</taxon>
        <taxon>Annelida</taxon>
        <taxon>Polychaeta</taxon>
        <taxon>Sedentaria</taxon>
        <taxon>Canalipalpata</taxon>
        <taxon>Terebellida</taxon>
        <taxon>Terebelliformia</taxon>
        <taxon>Alvinellidae</taxon>
        <taxon>Paralvinella</taxon>
    </lineage>
</organism>
<keyword evidence="5 11" id="KW-0863">Zinc-finger</keyword>
<evidence type="ECO:0000313" key="14">
    <source>
        <dbReference type="EMBL" id="KAK2148448.1"/>
    </source>
</evidence>
<feature type="compositionally biased region" description="Acidic residues" evidence="12">
    <location>
        <begin position="267"/>
        <end position="277"/>
    </location>
</feature>
<dbReference type="FunFam" id="3.30.160.60:FF:000303">
    <property type="entry name" value="Zinc finger protein 41"/>
    <property type="match status" value="1"/>
</dbReference>
<evidence type="ECO:0000256" key="2">
    <source>
        <dbReference type="ARBA" id="ARBA00006991"/>
    </source>
</evidence>
<evidence type="ECO:0000256" key="6">
    <source>
        <dbReference type="ARBA" id="ARBA00022833"/>
    </source>
</evidence>
<evidence type="ECO:0000256" key="9">
    <source>
        <dbReference type="ARBA" id="ARBA00023163"/>
    </source>
</evidence>
<dbReference type="PANTHER" id="PTHR24390:SF227">
    <property type="entry name" value="KRUEPPEL HOMOLOG 1-RELATED"/>
    <property type="match status" value="1"/>
</dbReference>
<feature type="domain" description="C2H2-type" evidence="13">
    <location>
        <begin position="541"/>
        <end position="569"/>
    </location>
</feature>
<dbReference type="AlphaFoldDB" id="A0AAD9MY33"/>
<protein>
    <recommendedName>
        <fullName evidence="13">C2H2-type domain-containing protein</fullName>
    </recommendedName>
</protein>
<evidence type="ECO:0000256" key="5">
    <source>
        <dbReference type="ARBA" id="ARBA00022771"/>
    </source>
</evidence>
<keyword evidence="7" id="KW-0805">Transcription regulation</keyword>
<evidence type="ECO:0000256" key="4">
    <source>
        <dbReference type="ARBA" id="ARBA00022737"/>
    </source>
</evidence>
<dbReference type="SMART" id="SM00355">
    <property type="entry name" value="ZnF_C2H2"/>
    <property type="match status" value="9"/>
</dbReference>
<dbReference type="GO" id="GO:0000978">
    <property type="term" value="F:RNA polymerase II cis-regulatory region sequence-specific DNA binding"/>
    <property type="evidence" value="ECO:0007669"/>
    <property type="project" value="TreeGrafter"/>
</dbReference>
<keyword evidence="6" id="KW-0862">Zinc</keyword>
<evidence type="ECO:0000256" key="1">
    <source>
        <dbReference type="ARBA" id="ARBA00004123"/>
    </source>
</evidence>
<dbReference type="SUPFAM" id="SSF57667">
    <property type="entry name" value="beta-beta-alpha zinc fingers"/>
    <property type="match status" value="3"/>
</dbReference>
<name>A0AAD9MY33_9ANNE</name>
<evidence type="ECO:0000256" key="3">
    <source>
        <dbReference type="ARBA" id="ARBA00022723"/>
    </source>
</evidence>
<feature type="compositionally biased region" description="Basic residues" evidence="12">
    <location>
        <begin position="231"/>
        <end position="248"/>
    </location>
</feature>
<keyword evidence="15" id="KW-1185">Reference proteome</keyword>
<feature type="domain" description="C2H2-type" evidence="13">
    <location>
        <begin position="483"/>
        <end position="512"/>
    </location>
</feature>
<keyword evidence="4" id="KW-0677">Repeat</keyword>
<keyword evidence="3" id="KW-0479">Metal-binding</keyword>
<reference evidence="14" key="1">
    <citation type="journal article" date="2023" name="Mol. Biol. Evol.">
        <title>Third-Generation Sequencing Reveals the Adaptive Role of the Epigenome in Three Deep-Sea Polychaetes.</title>
        <authorList>
            <person name="Perez M."/>
            <person name="Aroh O."/>
            <person name="Sun Y."/>
            <person name="Lan Y."/>
            <person name="Juniper S.K."/>
            <person name="Young C.R."/>
            <person name="Angers B."/>
            <person name="Qian P.Y."/>
        </authorList>
    </citation>
    <scope>NUCLEOTIDE SEQUENCE</scope>
    <source>
        <strain evidence="14">P08H-3</strain>
    </source>
</reference>
<dbReference type="GO" id="GO:0006357">
    <property type="term" value="P:regulation of transcription by RNA polymerase II"/>
    <property type="evidence" value="ECO:0007669"/>
    <property type="project" value="TreeGrafter"/>
</dbReference>
<proteinExistence type="inferred from homology"/>
<comment type="similarity">
    <text evidence="2">Belongs to the krueppel C2H2-type zinc-finger protein family.</text>
</comment>
<feature type="domain" description="C2H2-type" evidence="13">
    <location>
        <begin position="456"/>
        <end position="483"/>
    </location>
</feature>
<comment type="caution">
    <text evidence="14">The sequence shown here is derived from an EMBL/GenBank/DDBJ whole genome shotgun (WGS) entry which is preliminary data.</text>
</comment>
<gene>
    <name evidence="14" type="ORF">LSH36_497g02066</name>
</gene>
<feature type="region of interest" description="Disordered" evidence="12">
    <location>
        <begin position="228"/>
        <end position="288"/>
    </location>
</feature>
<dbReference type="GO" id="GO:0005634">
    <property type="term" value="C:nucleus"/>
    <property type="evidence" value="ECO:0007669"/>
    <property type="project" value="UniProtKB-SubCell"/>
</dbReference>
<dbReference type="Proteomes" id="UP001208570">
    <property type="component" value="Unassembled WGS sequence"/>
</dbReference>
<accession>A0AAD9MY33</accession>
<feature type="domain" description="C2H2-type" evidence="13">
    <location>
        <begin position="371"/>
        <end position="399"/>
    </location>
</feature>
<keyword evidence="10" id="KW-0539">Nucleus</keyword>
<feature type="region of interest" description="Disordered" evidence="12">
    <location>
        <begin position="189"/>
        <end position="208"/>
    </location>
</feature>
<evidence type="ECO:0000256" key="11">
    <source>
        <dbReference type="PROSITE-ProRule" id="PRU00042"/>
    </source>
</evidence>
<sequence>MEERQHRFYGMLNSLTWSKINISVVYTLLQEDPLYKSSPWCLYVMLKTLDEKGVLPDAYRQMVVDLQAKYTQESVTDIFQMTADSGVKDDYAEEQTENDGTTDKSLIDVKNEIVNGEDCNNECDPDKELDEASFDKQDATACLQTEDELYESLGAADSGISAIIDDEYSTSSDVLNISKELNDLESPVNNEHVDAKRPGRHKRKGIPIKIDPNPIRVRISKVKLKIEGSKLSKKRGRTPRVTLKKQLGKSKIQLSRVKDSDAGSLEQDSEEGNEESDQNFASNTEDEEFKLVLPKPKKNLHRRRGRKAKHLSKVCCSDCQFVTTSSEKLERHREKAHKNLTVYTCCLCKYQSAWNREYYNHMKTHFPGPPFMCDFACGYSADRIQNLLYHRMSHTDERPYECTVCNMSFRSKNNLAMHARCHTGLKPFKCEVCGRAFATKGTLDQHSVTHSDLRPYLCDLCGFSTKYQSHLIAHKRIHSGDVFHCQFSNCKYSTPKRSQLACHMRTHMSIRSHICSQCGRAFVEKSHLVRHEKIHLDEKPFKCGYCNYGSTRRDKLKDHIAKYHGETSPKTPYKPRKSRRQTFEPQAFPMLSSEQTSAEMQSLLQQSVEVREQEKQENVTLSLSDANINEHALQSEIIEAQPAESLQQTLFAVSTPHSGTSSNVISESVIPAQLANQASAVEATNLTTLHSGSIQSMLLDPRVPVMLSSSQQPIMIVPHSSHNQITGLCNSGSQVTNQTLTQLHNVNQTAQNTQPQVATTQQDFTSLQFMNIF</sequence>
<keyword evidence="9" id="KW-0804">Transcription</keyword>
<evidence type="ECO:0000256" key="10">
    <source>
        <dbReference type="ARBA" id="ARBA00023242"/>
    </source>
</evidence>
<dbReference type="Gene3D" id="3.30.160.60">
    <property type="entry name" value="Classic Zinc Finger"/>
    <property type="match status" value="6"/>
</dbReference>
<dbReference type="Pfam" id="PF00096">
    <property type="entry name" value="zf-C2H2"/>
    <property type="match status" value="3"/>
</dbReference>
<keyword evidence="8" id="KW-0238">DNA-binding</keyword>
<dbReference type="PROSITE" id="PS00028">
    <property type="entry name" value="ZINC_FINGER_C2H2_1"/>
    <property type="match status" value="3"/>
</dbReference>
<feature type="domain" description="C2H2-type" evidence="13">
    <location>
        <begin position="513"/>
        <end position="540"/>
    </location>
</feature>
<dbReference type="GO" id="GO:0008270">
    <property type="term" value="F:zinc ion binding"/>
    <property type="evidence" value="ECO:0007669"/>
    <property type="project" value="UniProtKB-KW"/>
</dbReference>
<evidence type="ECO:0000256" key="12">
    <source>
        <dbReference type="SAM" id="MobiDB-lite"/>
    </source>
</evidence>
<dbReference type="InterPro" id="IPR036236">
    <property type="entry name" value="Znf_C2H2_sf"/>
</dbReference>
<dbReference type="PANTHER" id="PTHR24390">
    <property type="entry name" value="ZINC FINGER PROTEIN"/>
    <property type="match status" value="1"/>
</dbReference>
<dbReference type="FunFam" id="3.30.160.60:FF:001370">
    <property type="entry name" value="Zinc finger protein"/>
    <property type="match status" value="1"/>
</dbReference>
<evidence type="ECO:0000256" key="8">
    <source>
        <dbReference type="ARBA" id="ARBA00023125"/>
    </source>
</evidence>
<dbReference type="PROSITE" id="PS50157">
    <property type="entry name" value="ZINC_FINGER_C2H2_2"/>
    <property type="match status" value="7"/>
</dbReference>
<dbReference type="InterPro" id="IPR013087">
    <property type="entry name" value="Znf_C2H2_type"/>
</dbReference>
<dbReference type="GO" id="GO:0003700">
    <property type="term" value="F:DNA-binding transcription factor activity"/>
    <property type="evidence" value="ECO:0007669"/>
    <property type="project" value="TreeGrafter"/>
</dbReference>
<feature type="domain" description="C2H2-type" evidence="13">
    <location>
        <begin position="400"/>
        <end position="427"/>
    </location>
</feature>
<comment type="subcellular location">
    <subcellularLocation>
        <location evidence="1">Nucleus</location>
    </subcellularLocation>
</comment>
<dbReference type="FunFam" id="3.30.160.60:FF:000130">
    <property type="entry name" value="Spalt-like transcription factor 4"/>
    <property type="match status" value="1"/>
</dbReference>